<feature type="chain" id="PRO_5047146050" description="Outer membrane protein beta-barrel domain-containing protein" evidence="1">
    <location>
        <begin position="21"/>
        <end position="187"/>
    </location>
</feature>
<reference evidence="3" key="1">
    <citation type="journal article" date="2019" name="Int. J. Syst. Evol. Microbiol.">
        <title>The Global Catalogue of Microorganisms (GCM) 10K type strain sequencing project: providing services to taxonomists for standard genome sequencing and annotation.</title>
        <authorList>
            <consortium name="The Broad Institute Genomics Platform"/>
            <consortium name="The Broad Institute Genome Sequencing Center for Infectious Disease"/>
            <person name="Wu L."/>
            <person name="Ma J."/>
        </authorList>
    </citation>
    <scope>NUCLEOTIDE SEQUENCE [LARGE SCALE GENOMIC DNA]</scope>
    <source>
        <strain evidence="3">CGMCC 1.15345</strain>
    </source>
</reference>
<dbReference type="RefSeq" id="WP_179001840.1">
    <property type="nucleotide sequence ID" value="NZ_JBHSCO010000006.1"/>
</dbReference>
<sequence>MKRILLVIAFTTFFSSFIHSQASKFTYTQFDIAVSITGNPDRDNSIDSSESSYSNAFFVPNGLGSQIGYGVHYKKWLTLGVHSGIDWKWDNKLVAVPVFLNLGLNPKVGVDTRIMLQVGYGKGFALGRGNLNGEYKKLKLGIGSDDFTIFAEISDYAFPLHNEKSIGAISFGVTIQDFFYYKSETSE</sequence>
<evidence type="ECO:0000313" key="2">
    <source>
        <dbReference type="EMBL" id="MFC4393196.1"/>
    </source>
</evidence>
<name>A0ABV8WBA3_9FLAO</name>
<evidence type="ECO:0000313" key="3">
    <source>
        <dbReference type="Proteomes" id="UP001595719"/>
    </source>
</evidence>
<comment type="caution">
    <text evidence="2">The sequence shown here is derived from an EMBL/GenBank/DDBJ whole genome shotgun (WGS) entry which is preliminary data.</text>
</comment>
<evidence type="ECO:0000256" key="1">
    <source>
        <dbReference type="SAM" id="SignalP"/>
    </source>
</evidence>
<gene>
    <name evidence="2" type="ORF">ACFOY0_19540</name>
</gene>
<dbReference type="Proteomes" id="UP001595719">
    <property type="component" value="Unassembled WGS sequence"/>
</dbReference>
<evidence type="ECO:0008006" key="4">
    <source>
        <dbReference type="Google" id="ProtNLM"/>
    </source>
</evidence>
<feature type="signal peptide" evidence="1">
    <location>
        <begin position="1"/>
        <end position="20"/>
    </location>
</feature>
<dbReference type="EMBL" id="JBHSCO010000006">
    <property type="protein sequence ID" value="MFC4393196.1"/>
    <property type="molecule type" value="Genomic_DNA"/>
</dbReference>
<protein>
    <recommendedName>
        <fullName evidence="4">Outer membrane protein beta-barrel domain-containing protein</fullName>
    </recommendedName>
</protein>
<accession>A0ABV8WBA3</accession>
<keyword evidence="3" id="KW-1185">Reference proteome</keyword>
<organism evidence="2 3">
    <name type="scientific">Flavobacterium quisquiliarum</name>
    <dbReference type="NCBI Taxonomy" id="1834436"/>
    <lineage>
        <taxon>Bacteria</taxon>
        <taxon>Pseudomonadati</taxon>
        <taxon>Bacteroidota</taxon>
        <taxon>Flavobacteriia</taxon>
        <taxon>Flavobacteriales</taxon>
        <taxon>Flavobacteriaceae</taxon>
        <taxon>Flavobacterium</taxon>
    </lineage>
</organism>
<keyword evidence="1" id="KW-0732">Signal</keyword>
<proteinExistence type="predicted"/>